<evidence type="ECO:0000313" key="1">
    <source>
        <dbReference type="EMBL" id="ALN97126.1"/>
    </source>
</evidence>
<dbReference type="InterPro" id="IPR056401">
    <property type="entry name" value="Crass_capsid"/>
</dbReference>
<dbReference type="Proteomes" id="UP000221857">
    <property type="component" value="Segment"/>
</dbReference>
<protein>
    <submittedName>
        <fullName evidence="1">Uncharacterized protein</fullName>
    </submittedName>
</protein>
<proteinExistence type="predicted"/>
<evidence type="ECO:0000313" key="2">
    <source>
        <dbReference type="Proteomes" id="UP000221857"/>
    </source>
</evidence>
<reference evidence="1 2" key="1">
    <citation type="journal article" date="2016" name="PLoS ONE">
        <title>Comparative Genome Analysis Provides Insights into the Pathogenicity of Flavobacterium psychrophilum.</title>
        <authorList>
            <person name="Castillo D."/>
            <person name="Christiansen R.H."/>
            <person name="Dalsgaard I."/>
            <person name="Madsen L."/>
            <person name="Espejo R."/>
            <person name="Middelboe M."/>
        </authorList>
    </citation>
    <scope>NUCLEOTIDE SEQUENCE [LARGE SCALE GENOMIC DNA]</scope>
</reference>
<dbReference type="RefSeq" id="YP_009594069.1">
    <property type="nucleotide sequence ID" value="NC_041872.1"/>
</dbReference>
<organism evidence="1 2">
    <name type="scientific">Flavobacterium phage FpV4</name>
    <dbReference type="NCBI Taxonomy" id="1740108"/>
    <lineage>
        <taxon>Viruses</taxon>
        <taxon>Duplodnaviria</taxon>
        <taxon>Heunggongvirae</taxon>
        <taxon>Uroviricota</taxon>
        <taxon>Caudoviricetes</taxon>
        <taxon>Fipvunavirus</taxon>
        <taxon>Fipvunavirus Fpv4</taxon>
    </lineage>
</organism>
<name>A0A141HR15_9CAUD</name>
<dbReference type="EMBL" id="KT876724">
    <property type="protein sequence ID" value="ALN97126.1"/>
    <property type="molecule type" value="Genomic_DNA"/>
</dbReference>
<dbReference type="Pfam" id="PF23898">
    <property type="entry name" value="Crass_capsid"/>
    <property type="match status" value="1"/>
</dbReference>
<sequence>MATLGNKLITKEMEWMSGMTEQNHLGRALLAKPARLAGTMDKLFSSENYYADNPISSTLMGSPRTEETITSTSWEWEMKGANTRPLVVVENVQPASNLTPGKFKKTFRIKLDENWYSPGDVLSPGTSDKRFQVRVQNQVQKHGDGYVYVVRINSDDPQAFIPAKYLSPGSQWGKLFSQYEEAAEQSGSTTFSTPIAFINKMSKYRKEYRITDYASQEVLSVAIPDSKGGYHNSWMKYAEVEYWLQWYREIERGYWYSRSAETVLGANGRPVRMGAGIQEQLEDSHVHRYSHLTAKLIEEYLQDIFYSRVKPGQGRQIKGYTGEYGMIQFHRAIQDWQNKSGFIKNVEVYTDKVKSDVHTNALQAGYQFVKYNMANGASLELVHNPLYDDREINFEIDPVTGFPMESQRITFLDFSGENKASNIKIMKKKDSSTFTYVCGTQGPWGPVNGGMSAHAGDYYEMHVGISGGIHIQDVTKCGELILSRN</sequence>
<dbReference type="KEGG" id="vg:40069586"/>
<keyword evidence="2" id="KW-1185">Reference proteome</keyword>
<dbReference type="GeneID" id="40069586"/>
<accession>A0A141HR15</accession>